<dbReference type="EMBL" id="JAMZMM010000071">
    <property type="protein sequence ID" value="MCP2728731.1"/>
    <property type="molecule type" value="Genomic_DNA"/>
</dbReference>
<gene>
    <name evidence="1" type="ORF">NJ959_09655</name>
</gene>
<accession>A0AAE3KME1</accession>
<comment type="caution">
    <text evidence="1">The sequence shown here is derived from an EMBL/GenBank/DDBJ whole genome shotgun (WGS) entry which is preliminary data.</text>
</comment>
<dbReference type="GO" id="GO:0019441">
    <property type="term" value="P:L-tryptophan catabolic process to kynurenine"/>
    <property type="evidence" value="ECO:0007669"/>
    <property type="project" value="InterPro"/>
</dbReference>
<dbReference type="Gene3D" id="3.50.30.50">
    <property type="entry name" value="Putative cyclase"/>
    <property type="match status" value="1"/>
</dbReference>
<sequence length="105" mass="11978">MSRKIIDISIYLENDVVSDPDGYLPKITYFNHQNTFSQIQSFFPGLKKEDLPDSEAWAKDIGYCHIEKLHNLEILPSSGFMVSCFPVKIRRASAGWTRAVAIINE</sequence>
<dbReference type="InterPro" id="IPR037175">
    <property type="entry name" value="KFase_sf"/>
</dbReference>
<evidence type="ECO:0000313" key="1">
    <source>
        <dbReference type="EMBL" id="MCP2728731.1"/>
    </source>
</evidence>
<dbReference type="AlphaFoldDB" id="A0AAE3KME1"/>
<keyword evidence="2" id="KW-1185">Reference proteome</keyword>
<dbReference type="GO" id="GO:0004061">
    <property type="term" value="F:arylformamidase activity"/>
    <property type="evidence" value="ECO:0007669"/>
    <property type="project" value="InterPro"/>
</dbReference>
<protein>
    <submittedName>
        <fullName evidence="1">Uncharacterized protein</fullName>
    </submittedName>
</protein>
<organism evidence="1 2">
    <name type="scientific">Limnofasciculus baicalensis BBK-W-15</name>
    <dbReference type="NCBI Taxonomy" id="2699891"/>
    <lineage>
        <taxon>Bacteria</taxon>
        <taxon>Bacillati</taxon>
        <taxon>Cyanobacteriota</taxon>
        <taxon>Cyanophyceae</taxon>
        <taxon>Coleofasciculales</taxon>
        <taxon>Coleofasciculaceae</taxon>
        <taxon>Limnofasciculus</taxon>
        <taxon>Limnofasciculus baicalensis</taxon>
    </lineage>
</organism>
<dbReference type="RefSeq" id="WP_254011524.1">
    <property type="nucleotide sequence ID" value="NZ_JAMZMM010000071.1"/>
</dbReference>
<evidence type="ECO:0000313" key="2">
    <source>
        <dbReference type="Proteomes" id="UP001204953"/>
    </source>
</evidence>
<reference evidence="1" key="1">
    <citation type="submission" date="2022-06" db="EMBL/GenBank/DDBJ databases">
        <title>New cyanobacteria of genus Symplocastrum in benthos of Lake Baikal.</title>
        <authorList>
            <person name="Sorokovikova E."/>
            <person name="Tikhonova I."/>
            <person name="Krasnopeev A."/>
            <person name="Evseev P."/>
            <person name="Gladkikh A."/>
            <person name="Belykh O."/>
        </authorList>
    </citation>
    <scope>NUCLEOTIDE SEQUENCE</scope>
    <source>
        <strain evidence="1">BBK-W-15</strain>
    </source>
</reference>
<name>A0AAE3KME1_9CYAN</name>
<proteinExistence type="predicted"/>
<dbReference type="Proteomes" id="UP001204953">
    <property type="component" value="Unassembled WGS sequence"/>
</dbReference>
<dbReference type="SUPFAM" id="SSF102198">
    <property type="entry name" value="Putative cyclase"/>
    <property type="match status" value="1"/>
</dbReference>